<evidence type="ECO:0000313" key="2">
    <source>
        <dbReference type="EMBL" id="KAF0699667.1"/>
    </source>
</evidence>
<evidence type="ECO:0000313" key="3">
    <source>
        <dbReference type="EMBL" id="VFT86646.1"/>
    </source>
</evidence>
<dbReference type="AlphaFoldDB" id="A0A485KNQ2"/>
<proteinExistence type="predicted"/>
<dbReference type="EMBL" id="CAADRA010005183">
    <property type="protein sequence ID" value="VFT86646.1"/>
    <property type="molecule type" value="Genomic_DNA"/>
</dbReference>
<feature type="signal peptide" evidence="1">
    <location>
        <begin position="1"/>
        <end position="17"/>
    </location>
</feature>
<keyword evidence="4" id="KW-1185">Reference proteome</keyword>
<evidence type="ECO:0000313" key="4">
    <source>
        <dbReference type="Proteomes" id="UP000332933"/>
    </source>
</evidence>
<sequence>MKTTSIVLLPLAAVVTSSFVGYQRGVDGILRTPEQIAAINNDADTNRKCHQSNGNYISSLKAGNYAASKSTTNTNLISKYPISTTVKGQTIYAYKLSTGAKPKALYYESLRPRMDRRVVIDLCVVVVFG</sequence>
<evidence type="ECO:0000256" key="1">
    <source>
        <dbReference type="SAM" id="SignalP"/>
    </source>
</evidence>
<gene>
    <name evidence="3" type="primary">Aste57867_9767</name>
    <name evidence="2" type="ORF">As57867_009728</name>
    <name evidence="3" type="ORF">ASTE57867_9767</name>
</gene>
<keyword evidence="1" id="KW-0732">Signal</keyword>
<accession>A0A485KNQ2</accession>
<reference evidence="2" key="2">
    <citation type="submission" date="2019-06" db="EMBL/GenBank/DDBJ databases">
        <title>Genomics analysis of Aphanomyces spp. identifies a new class of oomycete effector associated with host adaptation.</title>
        <authorList>
            <person name="Gaulin E."/>
        </authorList>
    </citation>
    <scope>NUCLEOTIDE SEQUENCE</scope>
    <source>
        <strain evidence="2">CBS 578.67</strain>
    </source>
</reference>
<dbReference type="EMBL" id="VJMH01005162">
    <property type="protein sequence ID" value="KAF0699667.1"/>
    <property type="molecule type" value="Genomic_DNA"/>
</dbReference>
<dbReference type="OrthoDB" id="3626597at2759"/>
<dbReference type="Proteomes" id="UP000332933">
    <property type="component" value="Unassembled WGS sequence"/>
</dbReference>
<reference evidence="3 4" key="1">
    <citation type="submission" date="2019-03" db="EMBL/GenBank/DDBJ databases">
        <authorList>
            <person name="Gaulin E."/>
            <person name="Dumas B."/>
        </authorList>
    </citation>
    <scope>NUCLEOTIDE SEQUENCE [LARGE SCALE GENOMIC DNA]</scope>
    <source>
        <strain evidence="3">CBS 568.67</strain>
    </source>
</reference>
<feature type="chain" id="PRO_5033436954" evidence="1">
    <location>
        <begin position="18"/>
        <end position="129"/>
    </location>
</feature>
<organism evidence="3 4">
    <name type="scientific">Aphanomyces stellatus</name>
    <dbReference type="NCBI Taxonomy" id="120398"/>
    <lineage>
        <taxon>Eukaryota</taxon>
        <taxon>Sar</taxon>
        <taxon>Stramenopiles</taxon>
        <taxon>Oomycota</taxon>
        <taxon>Saprolegniomycetes</taxon>
        <taxon>Saprolegniales</taxon>
        <taxon>Verrucalvaceae</taxon>
        <taxon>Aphanomyces</taxon>
    </lineage>
</organism>
<protein>
    <submittedName>
        <fullName evidence="3">Aste57867_9767 protein</fullName>
    </submittedName>
</protein>
<name>A0A485KNQ2_9STRA</name>